<feature type="binding site" evidence="13">
    <location>
        <begin position="22"/>
        <end position="23"/>
    </location>
    <ligand>
        <name>phosphoenolpyruvate</name>
        <dbReference type="ChEBI" id="CHEBI:58702"/>
    </ligand>
</feature>
<dbReference type="SUPFAM" id="SSF55205">
    <property type="entry name" value="EPT/RTPC-like"/>
    <property type="match status" value="1"/>
</dbReference>
<keyword evidence="8 13" id="KW-0131">Cell cycle</keyword>
<dbReference type="EMBL" id="SGWV01000007">
    <property type="protein sequence ID" value="RZS58419.1"/>
    <property type="molecule type" value="Genomic_DNA"/>
</dbReference>
<keyword evidence="10 13" id="KW-0670">Pyruvate</keyword>
<dbReference type="UniPathway" id="UPA00219"/>
<evidence type="ECO:0000313" key="16">
    <source>
        <dbReference type="Proteomes" id="UP000293433"/>
    </source>
</evidence>
<dbReference type="GO" id="GO:0005737">
    <property type="term" value="C:cytoplasm"/>
    <property type="evidence" value="ECO:0007669"/>
    <property type="project" value="UniProtKB-SubCell"/>
</dbReference>
<proteinExistence type="inferred from homology"/>
<keyword evidence="7 13" id="KW-0573">Peptidoglycan synthesis</keyword>
<evidence type="ECO:0000256" key="12">
    <source>
        <dbReference type="ARBA" id="ARBA00047527"/>
    </source>
</evidence>
<evidence type="ECO:0000256" key="3">
    <source>
        <dbReference type="ARBA" id="ARBA00022490"/>
    </source>
</evidence>
<evidence type="ECO:0000256" key="2">
    <source>
        <dbReference type="ARBA" id="ARBA00004752"/>
    </source>
</evidence>
<feature type="binding site" evidence="13">
    <location>
        <position position="95"/>
    </location>
    <ligand>
        <name>UDP-N-acetyl-alpha-D-glucosamine</name>
        <dbReference type="ChEBI" id="CHEBI:57705"/>
    </ligand>
</feature>
<keyword evidence="3 13" id="KW-0963">Cytoplasm</keyword>
<keyword evidence="6 13" id="KW-0133">Cell shape</keyword>
<dbReference type="PANTHER" id="PTHR43783:SF1">
    <property type="entry name" value="UDP-N-ACETYLGLUCOSAMINE 1-CARBOXYVINYLTRANSFERASE"/>
    <property type="match status" value="1"/>
</dbReference>
<comment type="catalytic activity">
    <reaction evidence="12 13">
        <text>phosphoenolpyruvate + UDP-N-acetyl-alpha-D-glucosamine = UDP-N-acetyl-3-O-(1-carboxyvinyl)-alpha-D-glucosamine + phosphate</text>
        <dbReference type="Rhea" id="RHEA:18681"/>
        <dbReference type="ChEBI" id="CHEBI:43474"/>
        <dbReference type="ChEBI" id="CHEBI:57705"/>
        <dbReference type="ChEBI" id="CHEBI:58702"/>
        <dbReference type="ChEBI" id="CHEBI:68483"/>
        <dbReference type="EC" id="2.5.1.7"/>
    </reaction>
</comment>
<dbReference type="FunFam" id="3.65.10.10:FF:000001">
    <property type="entry name" value="UDP-N-acetylglucosamine 1-carboxyvinyltransferase"/>
    <property type="match status" value="1"/>
</dbReference>
<feature type="modified residue" description="2-(S-cysteinyl)pyruvic acid O-phosphothioketal" evidence="13">
    <location>
        <position position="119"/>
    </location>
</feature>
<dbReference type="InterPro" id="IPR036968">
    <property type="entry name" value="Enolpyruvate_Tfrase_sf"/>
</dbReference>
<feature type="binding site" evidence="13">
    <location>
        <position position="309"/>
    </location>
    <ligand>
        <name>UDP-N-acetyl-alpha-D-glucosamine</name>
        <dbReference type="ChEBI" id="CHEBI:57705"/>
    </ligand>
</feature>
<comment type="function">
    <text evidence="13">Cell wall formation. Adds enolpyruvyl to UDP-N-acetylglucosamine.</text>
</comment>
<comment type="subcellular location">
    <subcellularLocation>
        <location evidence="1 13">Cytoplasm</location>
    </subcellularLocation>
</comment>
<dbReference type="GO" id="GO:0019277">
    <property type="term" value="P:UDP-N-acetylgalactosamine biosynthetic process"/>
    <property type="evidence" value="ECO:0007669"/>
    <property type="project" value="InterPro"/>
</dbReference>
<dbReference type="InterPro" id="IPR001986">
    <property type="entry name" value="Enolpyruvate_Tfrase_dom"/>
</dbReference>
<dbReference type="GO" id="GO:0008360">
    <property type="term" value="P:regulation of cell shape"/>
    <property type="evidence" value="ECO:0007669"/>
    <property type="project" value="UniProtKB-KW"/>
</dbReference>
<dbReference type="InterPro" id="IPR013792">
    <property type="entry name" value="RNA3'P_cycl/enolpyr_Trfase_a/b"/>
</dbReference>
<dbReference type="GO" id="GO:0071555">
    <property type="term" value="P:cell wall organization"/>
    <property type="evidence" value="ECO:0007669"/>
    <property type="project" value="UniProtKB-KW"/>
</dbReference>
<dbReference type="GO" id="GO:0009252">
    <property type="term" value="P:peptidoglycan biosynthetic process"/>
    <property type="evidence" value="ECO:0007669"/>
    <property type="project" value="UniProtKB-UniRule"/>
</dbReference>
<evidence type="ECO:0000256" key="8">
    <source>
        <dbReference type="ARBA" id="ARBA00023306"/>
    </source>
</evidence>
<evidence type="ECO:0000256" key="10">
    <source>
        <dbReference type="ARBA" id="ARBA00023317"/>
    </source>
</evidence>
<dbReference type="RefSeq" id="WP_130480569.1">
    <property type="nucleotide sequence ID" value="NZ_SGWV01000007.1"/>
</dbReference>
<dbReference type="InterPro" id="IPR005750">
    <property type="entry name" value="UDP_GlcNAc_COvinyl_MurA"/>
</dbReference>
<organism evidence="15 16">
    <name type="scientific">Sphaerotilus mobilis</name>
    <dbReference type="NCBI Taxonomy" id="47994"/>
    <lineage>
        <taxon>Bacteria</taxon>
        <taxon>Pseudomonadati</taxon>
        <taxon>Pseudomonadota</taxon>
        <taxon>Betaproteobacteria</taxon>
        <taxon>Burkholderiales</taxon>
        <taxon>Sphaerotilaceae</taxon>
        <taxon>Sphaerotilus</taxon>
    </lineage>
</organism>
<evidence type="ECO:0000256" key="1">
    <source>
        <dbReference type="ARBA" id="ARBA00004496"/>
    </source>
</evidence>
<dbReference type="AlphaFoldDB" id="A0A4Q7LX16"/>
<comment type="caution">
    <text evidence="13">Lacks conserved residue(s) required for the propagation of feature annotation.</text>
</comment>
<sequence length="421" mass="45340">MDKLVIRGGRTLQGEVTISGAKNAALPELCAALLCPEAMTLANVPRLQDVSTTLKVLRHLGVKADRSEALPDQVVLDASEIVTREAPYDLVKTMRASILVLGPLLARFGEARVSLPGGCAIGSRPVDQHIKGLQAMGAQIVVEHGYIVARAERLKGARITTDMVTVTGTENLLMAATLADGETVLENAAQEPEVTDLADLLVAMGARIEGQGTHRIRIQGVDRLHAPVRPHEIIADRIETGTFLCAVAAAGGDVTLRRTRADHLDVVLDKLREAGVQIDAGPDWIRVRASGRPKGISLRTSEYPAFPTDMQAQFMALNCIAQGTSRVTETIFENRFMHVNELVRLGAHIAVDGHTAIVEGIERLSGATVMATDLRASASLVIAGLVAEGETCVDRIYHLDRGYDRMEEKLRGIGADIERTR</sequence>
<dbReference type="NCBIfam" id="NF006873">
    <property type="entry name" value="PRK09369.1"/>
    <property type="match status" value="1"/>
</dbReference>
<dbReference type="NCBIfam" id="TIGR01072">
    <property type="entry name" value="murA"/>
    <property type="match status" value="1"/>
</dbReference>
<evidence type="ECO:0000256" key="6">
    <source>
        <dbReference type="ARBA" id="ARBA00022960"/>
    </source>
</evidence>
<feature type="binding site" evidence="13">
    <location>
        <begin position="124"/>
        <end position="128"/>
    </location>
    <ligand>
        <name>UDP-N-acetyl-alpha-D-glucosamine</name>
        <dbReference type="ChEBI" id="CHEBI:57705"/>
    </ligand>
</feature>
<comment type="caution">
    <text evidence="15">The sequence shown here is derived from an EMBL/GenBank/DDBJ whole genome shotgun (WGS) entry which is preliminary data.</text>
</comment>
<dbReference type="CDD" id="cd01555">
    <property type="entry name" value="UdpNAET"/>
    <property type="match status" value="1"/>
</dbReference>
<gene>
    <name evidence="13" type="primary">murA</name>
    <name evidence="15" type="ORF">EV685_0712</name>
</gene>
<dbReference type="Pfam" id="PF00275">
    <property type="entry name" value="EPSP_synthase"/>
    <property type="match status" value="1"/>
</dbReference>
<comment type="pathway">
    <text evidence="2 13">Cell wall biogenesis; peptidoglycan biosynthesis.</text>
</comment>
<keyword evidence="5 13" id="KW-0808">Transferase</keyword>
<dbReference type="GO" id="GO:0051301">
    <property type="term" value="P:cell division"/>
    <property type="evidence" value="ECO:0007669"/>
    <property type="project" value="UniProtKB-KW"/>
</dbReference>
<keyword evidence="16" id="KW-1185">Reference proteome</keyword>
<evidence type="ECO:0000313" key="15">
    <source>
        <dbReference type="EMBL" id="RZS58419.1"/>
    </source>
</evidence>
<keyword evidence="4 13" id="KW-0132">Cell division</keyword>
<evidence type="ECO:0000256" key="4">
    <source>
        <dbReference type="ARBA" id="ARBA00022618"/>
    </source>
</evidence>
<accession>A0A4Q7LX16</accession>
<feature type="domain" description="Enolpyruvate transferase" evidence="14">
    <location>
        <begin position="7"/>
        <end position="410"/>
    </location>
</feature>
<evidence type="ECO:0000259" key="14">
    <source>
        <dbReference type="Pfam" id="PF00275"/>
    </source>
</evidence>
<evidence type="ECO:0000256" key="7">
    <source>
        <dbReference type="ARBA" id="ARBA00022984"/>
    </source>
</evidence>
<dbReference type="EC" id="2.5.1.7" evidence="13"/>
<feature type="active site" description="Proton donor" evidence="13">
    <location>
        <position position="119"/>
    </location>
</feature>
<dbReference type="PANTHER" id="PTHR43783">
    <property type="entry name" value="UDP-N-ACETYLGLUCOSAMINE 1-CARBOXYVINYLTRANSFERASE"/>
    <property type="match status" value="1"/>
</dbReference>
<dbReference type="Gene3D" id="3.65.10.10">
    <property type="entry name" value="Enolpyruvate transferase domain"/>
    <property type="match status" value="2"/>
</dbReference>
<dbReference type="OrthoDB" id="9803760at2"/>
<dbReference type="HAMAP" id="MF_00111">
    <property type="entry name" value="MurA"/>
    <property type="match status" value="1"/>
</dbReference>
<evidence type="ECO:0000256" key="13">
    <source>
        <dbReference type="HAMAP-Rule" id="MF_00111"/>
    </source>
</evidence>
<dbReference type="Proteomes" id="UP000293433">
    <property type="component" value="Unassembled WGS sequence"/>
</dbReference>
<name>A0A4Q7LX16_9BURK</name>
<evidence type="ECO:0000256" key="5">
    <source>
        <dbReference type="ARBA" id="ARBA00022679"/>
    </source>
</evidence>
<evidence type="ECO:0000256" key="11">
    <source>
        <dbReference type="ARBA" id="ARBA00038367"/>
    </source>
</evidence>
<feature type="binding site" evidence="13">
    <location>
        <position position="331"/>
    </location>
    <ligand>
        <name>UDP-N-acetyl-alpha-D-glucosamine</name>
        <dbReference type="ChEBI" id="CHEBI:57705"/>
    </ligand>
</feature>
<protein>
    <recommendedName>
        <fullName evidence="13">UDP-N-acetylglucosamine 1-carboxyvinyltransferase</fullName>
        <ecNumber evidence="13">2.5.1.7</ecNumber>
    </recommendedName>
    <alternativeName>
        <fullName evidence="13">Enoylpyruvate transferase</fullName>
    </alternativeName>
    <alternativeName>
        <fullName evidence="13">UDP-N-acetylglucosamine enolpyruvyl transferase</fullName>
        <shortName evidence="13">EPT</shortName>
    </alternativeName>
</protein>
<dbReference type="InterPro" id="IPR050068">
    <property type="entry name" value="MurA_subfamily"/>
</dbReference>
<dbReference type="GO" id="GO:0008760">
    <property type="term" value="F:UDP-N-acetylglucosamine 1-carboxyvinyltransferase activity"/>
    <property type="evidence" value="ECO:0007669"/>
    <property type="project" value="UniProtKB-UniRule"/>
</dbReference>
<comment type="similarity">
    <text evidence="11 13">Belongs to the EPSP synthase family. MurA subfamily.</text>
</comment>
<evidence type="ECO:0000256" key="9">
    <source>
        <dbReference type="ARBA" id="ARBA00023316"/>
    </source>
</evidence>
<keyword evidence="9 13" id="KW-0961">Cell wall biogenesis/degradation</keyword>
<reference evidence="15 16" key="1">
    <citation type="submission" date="2019-02" db="EMBL/GenBank/DDBJ databases">
        <title>Genomic Encyclopedia of Type Strains, Phase IV (KMG-IV): sequencing the most valuable type-strain genomes for metagenomic binning, comparative biology and taxonomic classification.</title>
        <authorList>
            <person name="Goeker M."/>
        </authorList>
    </citation>
    <scope>NUCLEOTIDE SEQUENCE [LARGE SCALE GENOMIC DNA]</scope>
    <source>
        <strain evidence="15 16">DSM 10617</strain>
    </source>
</reference>